<dbReference type="RefSeq" id="WP_039422788.1">
    <property type="nucleotide sequence ID" value="NZ_CP018470.1"/>
</dbReference>
<accession>A0AAJ0J0B8</accession>
<dbReference type="InterPro" id="IPR010987">
    <property type="entry name" value="Glutathione-S-Trfase_C-like"/>
</dbReference>
<dbReference type="Proteomes" id="UP001430544">
    <property type="component" value="Unassembled WGS sequence"/>
</dbReference>
<dbReference type="Gene3D" id="3.40.30.10">
    <property type="entry name" value="Glutaredoxin"/>
    <property type="match status" value="1"/>
</dbReference>
<dbReference type="SFLD" id="SFLDS00019">
    <property type="entry name" value="Glutathione_Transferase_(cytos"/>
    <property type="match status" value="1"/>
</dbReference>
<dbReference type="PROSITE" id="PS50405">
    <property type="entry name" value="GST_CTER"/>
    <property type="match status" value="1"/>
</dbReference>
<dbReference type="SUPFAM" id="SSF47616">
    <property type="entry name" value="GST C-terminal domain-like"/>
    <property type="match status" value="1"/>
</dbReference>
<dbReference type="GO" id="GO:0016740">
    <property type="term" value="F:transferase activity"/>
    <property type="evidence" value="ECO:0007669"/>
    <property type="project" value="UniProtKB-KW"/>
</dbReference>
<dbReference type="InterPro" id="IPR036249">
    <property type="entry name" value="Thioredoxin-like_sf"/>
</dbReference>
<dbReference type="EMBL" id="JAJIUN010000032">
    <property type="protein sequence ID" value="MCC8621904.1"/>
    <property type="molecule type" value="Genomic_DNA"/>
</dbReference>
<dbReference type="SFLD" id="SFLDG01150">
    <property type="entry name" value="Main.1:_Beta-like"/>
    <property type="match status" value="1"/>
</dbReference>
<organism evidence="5 7">
    <name type="scientific">Xanthomonas vesicatoria</name>
    <dbReference type="NCBI Taxonomy" id="56460"/>
    <lineage>
        <taxon>Bacteria</taxon>
        <taxon>Pseudomonadati</taxon>
        <taxon>Pseudomonadota</taxon>
        <taxon>Gammaproteobacteria</taxon>
        <taxon>Lysobacterales</taxon>
        <taxon>Lysobacteraceae</taxon>
        <taxon>Xanthomonas</taxon>
    </lineage>
</organism>
<evidence type="ECO:0000313" key="7">
    <source>
        <dbReference type="Proteomes" id="UP000030969"/>
    </source>
</evidence>
<dbReference type="PROSITE" id="PS50404">
    <property type="entry name" value="GST_NTER"/>
    <property type="match status" value="1"/>
</dbReference>
<dbReference type="Pfam" id="PF02798">
    <property type="entry name" value="GST_N"/>
    <property type="match status" value="1"/>
</dbReference>
<dbReference type="CDD" id="cd03180">
    <property type="entry name" value="GST_C_2"/>
    <property type="match status" value="1"/>
</dbReference>
<name>A0AAJ0J0B8_9XANT</name>
<reference evidence="6" key="2">
    <citation type="submission" date="2021-11" db="EMBL/GenBank/DDBJ databases">
        <title>Genome resources and taxonomic validation of 89 Xanthomonas strains.</title>
        <authorList>
            <person name="Tambong J.T."/>
        </authorList>
    </citation>
    <scope>NUCLEOTIDE SEQUENCE</scope>
    <source>
        <strain evidence="6">Bv 5-4A</strain>
    </source>
</reference>
<dbReference type="SUPFAM" id="SSF52833">
    <property type="entry name" value="Thioredoxin-like"/>
    <property type="match status" value="1"/>
</dbReference>
<dbReference type="CDD" id="cd03047">
    <property type="entry name" value="GST_N_2"/>
    <property type="match status" value="1"/>
</dbReference>
<feature type="domain" description="GST C-terminal" evidence="4">
    <location>
        <begin position="86"/>
        <end position="206"/>
    </location>
</feature>
<proteinExistence type="inferred from homology"/>
<evidence type="ECO:0000256" key="1">
    <source>
        <dbReference type="ARBA" id="ARBA00007409"/>
    </source>
</evidence>
<dbReference type="AlphaFoldDB" id="A0AAJ0J0B8"/>
<dbReference type="EMBL" id="JSYJ01000021">
    <property type="protein sequence ID" value="KHM96777.1"/>
    <property type="molecule type" value="Genomic_DNA"/>
</dbReference>
<dbReference type="Proteomes" id="UP000030969">
    <property type="component" value="Unassembled WGS sequence"/>
</dbReference>
<protein>
    <submittedName>
        <fullName evidence="5">Glutathione S-transferase</fullName>
    </submittedName>
</protein>
<keyword evidence="8" id="KW-1185">Reference proteome</keyword>
<evidence type="ECO:0000313" key="6">
    <source>
        <dbReference type="EMBL" id="MCC8621904.1"/>
    </source>
</evidence>
<dbReference type="PANTHER" id="PTHR44051:SF19">
    <property type="entry name" value="DISULFIDE-BOND OXIDOREDUCTASE YFCG"/>
    <property type="match status" value="1"/>
</dbReference>
<dbReference type="FunFam" id="3.40.30.10:FF:000039">
    <property type="entry name" value="Glutathione S-transferase domain"/>
    <property type="match status" value="1"/>
</dbReference>
<dbReference type="SFLD" id="SFLDG00358">
    <property type="entry name" value="Main_(cytGST)"/>
    <property type="match status" value="1"/>
</dbReference>
<sequence>MLDIYGKPTSINVRKVLWLCDELALDYRLHAYGSGFAPVDTPKFLALNPNGLVPVIGDGALVLWESNTICRYLAARCRREDLLPTAPAARALVEQWMDWQATELNTAWRYAFMATVRGSAAHTDPHSIAASVSEWNRHMAILDAQLQRAGPYALGADFTLADIVLGLSTQRWFASPIERPPLPAIAVYYALLQTRAGFQRHGCSAP</sequence>
<dbReference type="InterPro" id="IPR004045">
    <property type="entry name" value="Glutathione_S-Trfase_N"/>
</dbReference>
<keyword evidence="2" id="KW-0808">Transferase</keyword>
<feature type="domain" description="GST N-terminal" evidence="3">
    <location>
        <begin position="1"/>
        <end position="81"/>
    </location>
</feature>
<dbReference type="InterPro" id="IPR036282">
    <property type="entry name" value="Glutathione-S-Trfase_C_sf"/>
</dbReference>
<evidence type="ECO:0000313" key="5">
    <source>
        <dbReference type="EMBL" id="KHM96777.1"/>
    </source>
</evidence>
<evidence type="ECO:0000259" key="4">
    <source>
        <dbReference type="PROSITE" id="PS50405"/>
    </source>
</evidence>
<evidence type="ECO:0000313" key="8">
    <source>
        <dbReference type="Proteomes" id="UP001430544"/>
    </source>
</evidence>
<evidence type="ECO:0000259" key="3">
    <source>
        <dbReference type="PROSITE" id="PS50404"/>
    </source>
</evidence>
<dbReference type="InterPro" id="IPR040079">
    <property type="entry name" value="Glutathione_S-Trfase"/>
</dbReference>
<dbReference type="PANTHER" id="PTHR44051">
    <property type="entry name" value="GLUTATHIONE S-TRANSFERASE-RELATED"/>
    <property type="match status" value="1"/>
</dbReference>
<dbReference type="Gene3D" id="1.20.1050.10">
    <property type="match status" value="1"/>
</dbReference>
<reference evidence="5 7" key="1">
    <citation type="submission" date="2014-11" db="EMBL/GenBank/DDBJ databases">
        <title>Draft Genome Sequences of Xanthomonas vesicatoria Strains from the Balkan Peninsula.</title>
        <authorList>
            <person name="Vancheva T."/>
            <person name="Lefeuvre P."/>
            <person name="Bogatzevska N."/>
            <person name="Moncheva P."/>
            <person name="Koebnik R."/>
        </authorList>
    </citation>
    <scope>NUCLEOTIDE SEQUENCE [LARGE SCALE GENOMIC DNA]</scope>
    <source>
        <strain evidence="5 7">53M</strain>
    </source>
</reference>
<comment type="similarity">
    <text evidence="1">Belongs to the GST superfamily.</text>
</comment>
<evidence type="ECO:0000256" key="2">
    <source>
        <dbReference type="ARBA" id="ARBA00022679"/>
    </source>
</evidence>
<gene>
    <name evidence="6" type="ORF">LN473_07895</name>
    <name evidence="5" type="ORF">OR61_05495</name>
</gene>
<comment type="caution">
    <text evidence="5">The sequence shown here is derived from an EMBL/GenBank/DDBJ whole genome shotgun (WGS) entry which is preliminary data.</text>
</comment>